<dbReference type="RefSeq" id="WP_011322196.1">
    <property type="nucleotide sequence ID" value="NC_007426.1"/>
</dbReference>
<name>A0A1U7EUD4_NATPD</name>
<evidence type="ECO:0000256" key="1">
    <source>
        <dbReference type="ARBA" id="ARBA00022723"/>
    </source>
</evidence>
<dbReference type="InterPro" id="IPR000923">
    <property type="entry name" value="BlueCu_1"/>
</dbReference>
<dbReference type="GO" id="GO:0009055">
    <property type="term" value="F:electron transfer activity"/>
    <property type="evidence" value="ECO:0007669"/>
    <property type="project" value="InterPro"/>
</dbReference>
<gene>
    <name evidence="4" type="primary">hcp3</name>
    <name evidence="4" type="ordered locus">NP_0938A</name>
</gene>
<protein>
    <submittedName>
        <fullName evidence="4">Halocyanin</fullName>
    </submittedName>
</protein>
<dbReference type="KEGG" id="nph:NP_0938A"/>
<dbReference type="Proteomes" id="UP000002698">
    <property type="component" value="Chromosome"/>
</dbReference>
<evidence type="ECO:0000259" key="3">
    <source>
        <dbReference type="Pfam" id="PF00127"/>
    </source>
</evidence>
<feature type="domain" description="Blue (type 1) copper" evidence="3">
    <location>
        <begin position="65"/>
        <end position="152"/>
    </location>
</feature>
<dbReference type="EMBL" id="CR936257">
    <property type="protein sequence ID" value="CAI48560.1"/>
    <property type="molecule type" value="Genomic_DNA"/>
</dbReference>
<dbReference type="GO" id="GO:0005507">
    <property type="term" value="F:copper ion binding"/>
    <property type="evidence" value="ECO:0007669"/>
    <property type="project" value="InterPro"/>
</dbReference>
<dbReference type="InterPro" id="IPR017533">
    <property type="entry name" value="Halocyanin"/>
</dbReference>
<sequence>MDSTRRRMLGAIAGSLSVVAAGCLGGDDAGDAPDGVPQRIHEYVHTTQGYEESIPDRTGQSELRVAVGAGTGGLAFDPVVARIDAGTTVVWEWTGRGSTHNVVSDDGSDFSFESARHAEAGTTFEQPFDEPGIALYVCTPHRAQSMFGALDVV</sequence>
<dbReference type="STRING" id="348780.NP_0938A"/>
<dbReference type="AlphaFoldDB" id="A0A1U7EUD4"/>
<dbReference type="PROSITE" id="PS51257">
    <property type="entry name" value="PROKAR_LIPOPROTEIN"/>
    <property type="match status" value="1"/>
</dbReference>
<dbReference type="SUPFAM" id="SSF49503">
    <property type="entry name" value="Cupredoxins"/>
    <property type="match status" value="1"/>
</dbReference>
<dbReference type="HOGENOM" id="CLU_084115_1_2_2"/>
<reference evidence="4 5" key="1">
    <citation type="journal article" date="2005" name="Genome Res.">
        <title>Living with two extremes: conclusions from the genome sequence of Natronomonas pharaonis.</title>
        <authorList>
            <person name="Falb M."/>
            <person name="Pfeiffer F."/>
            <person name="Palm P."/>
            <person name="Rodewald K."/>
            <person name="Hickmann V."/>
            <person name="Tittor J."/>
            <person name="Oesterhelt D."/>
        </authorList>
    </citation>
    <scope>NUCLEOTIDE SEQUENCE [LARGE SCALE GENOMIC DNA]</scope>
    <source>
        <strain evidence="5">ATCC 35678 / DSM 2160 / CIP 103997 / JCM 8858 / NBRC 14720 / NCIMB 2260 / Gabara</strain>
    </source>
</reference>
<dbReference type="Gene3D" id="2.60.40.420">
    <property type="entry name" value="Cupredoxins - blue copper proteins"/>
    <property type="match status" value="1"/>
</dbReference>
<dbReference type="EnsemblBacteria" id="CAI48560">
    <property type="protein sequence ID" value="CAI48560"/>
    <property type="gene ID" value="NP_0938A"/>
</dbReference>
<proteinExistence type="predicted"/>
<dbReference type="OrthoDB" id="11088at2157"/>
<dbReference type="eggNOG" id="arCOG02921">
    <property type="taxonomic scope" value="Archaea"/>
</dbReference>
<dbReference type="GeneID" id="3702802"/>
<dbReference type="Pfam" id="PF00127">
    <property type="entry name" value="Copper-bind"/>
    <property type="match status" value="1"/>
</dbReference>
<dbReference type="CDD" id="cd04220">
    <property type="entry name" value="Halocyanin"/>
    <property type="match status" value="1"/>
</dbReference>
<evidence type="ECO:0000256" key="2">
    <source>
        <dbReference type="ARBA" id="ARBA00023008"/>
    </source>
</evidence>
<keyword evidence="1" id="KW-0479">Metal-binding</keyword>
<evidence type="ECO:0000313" key="5">
    <source>
        <dbReference type="Proteomes" id="UP000002698"/>
    </source>
</evidence>
<dbReference type="NCBIfam" id="TIGR03102">
    <property type="entry name" value="halo_cynanin"/>
    <property type="match status" value="1"/>
</dbReference>
<evidence type="ECO:0000313" key="4">
    <source>
        <dbReference type="EMBL" id="CAI48560.1"/>
    </source>
</evidence>
<organism evidence="4 5">
    <name type="scientific">Natronomonas pharaonis (strain ATCC 35678 / DSM 2160 / CIP 103997 / JCM 8858 / NBRC 14720 / NCIMB 2260 / Gabara)</name>
    <name type="common">Halobacterium pharaonis</name>
    <dbReference type="NCBI Taxonomy" id="348780"/>
    <lineage>
        <taxon>Archaea</taxon>
        <taxon>Methanobacteriati</taxon>
        <taxon>Methanobacteriota</taxon>
        <taxon>Stenosarchaea group</taxon>
        <taxon>Halobacteria</taxon>
        <taxon>Halobacteriales</taxon>
        <taxon>Natronomonadaceae</taxon>
        <taxon>Natronomonas</taxon>
    </lineage>
</organism>
<dbReference type="InterPro" id="IPR008972">
    <property type="entry name" value="Cupredoxin"/>
</dbReference>
<accession>A0A1U7EUD4</accession>
<keyword evidence="5" id="KW-1185">Reference proteome</keyword>
<keyword evidence="2" id="KW-0186">Copper</keyword>